<dbReference type="InterPro" id="IPR017871">
    <property type="entry name" value="ABC_transporter-like_CS"/>
</dbReference>
<feature type="domain" description="ABC transporter" evidence="6">
    <location>
        <begin position="2"/>
        <end position="238"/>
    </location>
</feature>
<feature type="region of interest" description="Disordered" evidence="5">
    <location>
        <begin position="252"/>
        <end position="280"/>
    </location>
</feature>
<keyword evidence="3 7" id="KW-0067">ATP-binding</keyword>
<keyword evidence="8" id="KW-1185">Reference proteome</keyword>
<comment type="caution">
    <text evidence="7">The sequence shown here is derived from an EMBL/GenBank/DDBJ whole genome shotgun (WGS) entry which is preliminary data.</text>
</comment>
<dbReference type="SMART" id="SM00382">
    <property type="entry name" value="AAA"/>
    <property type="match status" value="1"/>
</dbReference>
<dbReference type="Pfam" id="PF00005">
    <property type="entry name" value="ABC_tran"/>
    <property type="match status" value="1"/>
</dbReference>
<dbReference type="RefSeq" id="WP_110838551.1">
    <property type="nucleotide sequence ID" value="NZ_QJVJ01000001.1"/>
</dbReference>
<keyword evidence="4" id="KW-1278">Translocase</keyword>
<dbReference type="InterPro" id="IPR003439">
    <property type="entry name" value="ABC_transporter-like_ATP-bd"/>
</dbReference>
<dbReference type="AlphaFoldDB" id="A0A2V5KCY1"/>
<dbReference type="GO" id="GO:0005524">
    <property type="term" value="F:ATP binding"/>
    <property type="evidence" value="ECO:0007669"/>
    <property type="project" value="UniProtKB-KW"/>
</dbReference>
<keyword evidence="2" id="KW-0547">Nucleotide-binding</keyword>
<dbReference type="CDD" id="cd03214">
    <property type="entry name" value="ABC_Iron-Siderophores_B12_Hemin"/>
    <property type="match status" value="1"/>
</dbReference>
<dbReference type="SUPFAM" id="SSF52540">
    <property type="entry name" value="P-loop containing nucleoside triphosphate hydrolases"/>
    <property type="match status" value="1"/>
</dbReference>
<dbReference type="Proteomes" id="UP000247476">
    <property type="component" value="Unassembled WGS sequence"/>
</dbReference>
<dbReference type="OrthoDB" id="9787851at2"/>
<name>A0A2V5KCY1_9BACL</name>
<dbReference type="GO" id="GO:0016887">
    <property type="term" value="F:ATP hydrolysis activity"/>
    <property type="evidence" value="ECO:0007669"/>
    <property type="project" value="InterPro"/>
</dbReference>
<evidence type="ECO:0000256" key="2">
    <source>
        <dbReference type="ARBA" id="ARBA00022741"/>
    </source>
</evidence>
<keyword evidence="1" id="KW-0813">Transport</keyword>
<dbReference type="PROSITE" id="PS00211">
    <property type="entry name" value="ABC_TRANSPORTER_1"/>
    <property type="match status" value="1"/>
</dbReference>
<evidence type="ECO:0000259" key="6">
    <source>
        <dbReference type="PROSITE" id="PS50893"/>
    </source>
</evidence>
<evidence type="ECO:0000313" key="7">
    <source>
        <dbReference type="EMBL" id="PYI57509.1"/>
    </source>
</evidence>
<sequence>MIEVKGLSKSFEGRRVLDGISFSVARGETLGIIGPNGSGKSTLLKLVSGVETPDAGDIRLDGKPIASYARKELARWLAVLQQDALPPVGFTVREVLEMGRFPFQNWLGEEPADSAALIDGIVEKLRLAPFASRTLEHLSGGERQRVALGKVMAQQPRLLLLDEPTTYLDIGYQMQMMDTVRKWQQDERLTVVAVLHDLNLAAQYCDRLLLVHRGRIAKLGTPWEVLERGLIAEVYETEPIVTAHPVTGAPQLLLQPGSYPSGGGREDSDEDRQTAGTFTV</sequence>
<evidence type="ECO:0000313" key="8">
    <source>
        <dbReference type="Proteomes" id="UP000247476"/>
    </source>
</evidence>
<dbReference type="EMBL" id="QJVJ01000001">
    <property type="protein sequence ID" value="PYI57509.1"/>
    <property type="molecule type" value="Genomic_DNA"/>
</dbReference>
<dbReference type="PANTHER" id="PTHR42794">
    <property type="entry name" value="HEMIN IMPORT ATP-BINDING PROTEIN HMUV"/>
    <property type="match status" value="1"/>
</dbReference>
<gene>
    <name evidence="7" type="ORF">DLM86_03505</name>
</gene>
<dbReference type="Gene3D" id="3.40.50.300">
    <property type="entry name" value="P-loop containing nucleotide triphosphate hydrolases"/>
    <property type="match status" value="1"/>
</dbReference>
<proteinExistence type="predicted"/>
<evidence type="ECO:0000256" key="1">
    <source>
        <dbReference type="ARBA" id="ARBA00022448"/>
    </source>
</evidence>
<dbReference type="InterPro" id="IPR003593">
    <property type="entry name" value="AAA+_ATPase"/>
</dbReference>
<evidence type="ECO:0000256" key="5">
    <source>
        <dbReference type="SAM" id="MobiDB-lite"/>
    </source>
</evidence>
<reference evidence="7 8" key="1">
    <citation type="submission" date="2018-05" db="EMBL/GenBank/DDBJ databases">
        <title>Paenibacillus flagellatus sp. nov., isolated from selenium mineral soil.</title>
        <authorList>
            <person name="Dai X."/>
        </authorList>
    </citation>
    <scope>NUCLEOTIDE SEQUENCE [LARGE SCALE GENOMIC DNA]</scope>
    <source>
        <strain evidence="7 8">DXL2</strain>
    </source>
</reference>
<accession>A0A2V5KCY1</accession>
<evidence type="ECO:0000256" key="4">
    <source>
        <dbReference type="ARBA" id="ARBA00022967"/>
    </source>
</evidence>
<evidence type="ECO:0000256" key="3">
    <source>
        <dbReference type="ARBA" id="ARBA00022840"/>
    </source>
</evidence>
<dbReference type="InterPro" id="IPR027417">
    <property type="entry name" value="P-loop_NTPase"/>
</dbReference>
<dbReference type="PANTHER" id="PTHR42794:SF1">
    <property type="entry name" value="HEMIN IMPORT ATP-BINDING PROTEIN HMUV"/>
    <property type="match status" value="1"/>
</dbReference>
<dbReference type="FunFam" id="3.40.50.300:FF:000134">
    <property type="entry name" value="Iron-enterobactin ABC transporter ATP-binding protein"/>
    <property type="match status" value="1"/>
</dbReference>
<protein>
    <submittedName>
        <fullName evidence="7">ABC transporter ATP-binding protein</fullName>
    </submittedName>
</protein>
<dbReference type="PROSITE" id="PS50893">
    <property type="entry name" value="ABC_TRANSPORTER_2"/>
    <property type="match status" value="1"/>
</dbReference>
<organism evidence="7 8">
    <name type="scientific">Paenibacillus flagellatus</name>
    <dbReference type="NCBI Taxonomy" id="2211139"/>
    <lineage>
        <taxon>Bacteria</taxon>
        <taxon>Bacillati</taxon>
        <taxon>Bacillota</taxon>
        <taxon>Bacilli</taxon>
        <taxon>Bacillales</taxon>
        <taxon>Paenibacillaceae</taxon>
        <taxon>Paenibacillus</taxon>
    </lineage>
</organism>